<organism evidence="2 3">
    <name type="scientific">Babesia ovis</name>
    <dbReference type="NCBI Taxonomy" id="5869"/>
    <lineage>
        <taxon>Eukaryota</taxon>
        <taxon>Sar</taxon>
        <taxon>Alveolata</taxon>
        <taxon>Apicomplexa</taxon>
        <taxon>Aconoidasida</taxon>
        <taxon>Piroplasmida</taxon>
        <taxon>Babesiidae</taxon>
        <taxon>Babesia</taxon>
    </lineage>
</organism>
<evidence type="ECO:0000256" key="1">
    <source>
        <dbReference type="SAM" id="MobiDB-lite"/>
    </source>
</evidence>
<dbReference type="OrthoDB" id="365538at2759"/>
<dbReference type="AlphaFoldDB" id="A0A9W5WVD9"/>
<dbReference type="Proteomes" id="UP001057455">
    <property type="component" value="Unassembled WGS sequence"/>
</dbReference>
<sequence length="330" mass="37791">MATYEEVVCEPVVETPVTDRPNVEVFAVPKIPVMRFSDYNEPQIASIANALTNTRGAFPENISYEIKGDVLTWIARGYKCEFKIDCKNALEVVDGFYRAEYFLDTSRILDDHGELQTMVTMEEREPEYKPKKMVSQNTIVKTVRRMKRKIRMRRKLEMEERMAQDEAQGTEETSADVINPVTEQKNTNEYCPSVCIRVMNNTRGGFGKHVDEIFGKQTAETKGTKVISTKIAETEDYYGVIKRNIRVIESDAVLMKRRRAIQVPEHKTKSISALTGVTRVKQHTETTPLTNNVPQVKLDTPNIGPQDCYVPIARNDRVLECINRAHKMTY</sequence>
<feature type="region of interest" description="Disordered" evidence="1">
    <location>
        <begin position="160"/>
        <end position="179"/>
    </location>
</feature>
<comment type="caution">
    <text evidence="2">The sequence shown here is derived from an EMBL/GenBank/DDBJ whole genome shotgun (WGS) entry which is preliminary data.</text>
</comment>
<proteinExistence type="predicted"/>
<evidence type="ECO:0000313" key="3">
    <source>
        <dbReference type="Proteomes" id="UP001057455"/>
    </source>
</evidence>
<keyword evidence="3" id="KW-1185">Reference proteome</keyword>
<evidence type="ECO:0000313" key="2">
    <source>
        <dbReference type="EMBL" id="GFE54851.1"/>
    </source>
</evidence>
<name>A0A9W5WVD9_BABOV</name>
<reference evidence="2" key="1">
    <citation type="submission" date="2019-12" db="EMBL/GenBank/DDBJ databases">
        <title>Genome sequence of Babesia ovis.</title>
        <authorList>
            <person name="Yamagishi J."/>
            <person name="Sevinc F."/>
            <person name="Xuan X."/>
        </authorList>
    </citation>
    <scope>NUCLEOTIDE SEQUENCE</scope>
    <source>
        <strain evidence="2">Selcuk</strain>
    </source>
</reference>
<gene>
    <name evidence="2" type="ORF">BaOVIS_022550</name>
</gene>
<accession>A0A9W5WVD9</accession>
<protein>
    <submittedName>
        <fullName evidence="2">Uncharacterized protein</fullName>
    </submittedName>
</protein>
<dbReference type="EMBL" id="BLIY01000017">
    <property type="protein sequence ID" value="GFE54851.1"/>
    <property type="molecule type" value="Genomic_DNA"/>
</dbReference>